<evidence type="ECO:0000313" key="1">
    <source>
        <dbReference type="EMBL" id="WIA23122.1"/>
    </source>
</evidence>
<dbReference type="SUPFAM" id="SSF55486">
    <property type="entry name" value="Metalloproteases ('zincins'), catalytic domain"/>
    <property type="match status" value="1"/>
</dbReference>
<evidence type="ECO:0008006" key="3">
    <source>
        <dbReference type="Google" id="ProtNLM"/>
    </source>
</evidence>
<evidence type="ECO:0000313" key="2">
    <source>
        <dbReference type="Proteomes" id="UP001244341"/>
    </source>
</evidence>
<dbReference type="Gene3D" id="2.60.120.380">
    <property type="match status" value="1"/>
</dbReference>
<name>A0ABY8UNJ0_TETOB</name>
<dbReference type="Proteomes" id="UP001244341">
    <property type="component" value="Chromosome 15b"/>
</dbReference>
<proteinExistence type="predicted"/>
<gene>
    <name evidence="1" type="ORF">OEZ85_001459</name>
</gene>
<protein>
    <recommendedName>
        <fullName evidence="3">Peptidase M11 gametolysin domain-containing protein</fullName>
    </recommendedName>
</protein>
<sequence length="369" mass="38428">MLDNVNLDDTSALAQVLEDDPDLGVDTSTDEPQLIYACAALAVPDGTAPRSTQYPSDPSTDQADTQAAFDATTIAQTGPGTPTVVSKGSMRITPGENLNMVSPVTTDPAVTQTSVWTLTSRKLAPLKIWLNFRGCRLGNGWPKYVWEAVSHEVGHTMGLLHDGRRATDGSSSTAYYEGVNGWAPIMGVGYYQPLTQWSKGEYTGADNLQDDVAIIAGKLRYSWSGNGNTTANASNLTPTVLSNGVANVSALGIVQQPGALDMFKVTAGAGLMSISVSGVSPFGGDQRSDLKVAVRVLNAGGAEVASTQSTAGLGATGTAFLPMAGDYFIQVRGASLNDPLTTGSGAYGSLGQFQLSATFTAFTRRIGGR</sequence>
<reference evidence="1 2" key="1">
    <citation type="submission" date="2023-05" db="EMBL/GenBank/DDBJ databases">
        <title>A 100% complete, gapless, phased diploid assembly of the Scenedesmus obliquus UTEX 3031 genome.</title>
        <authorList>
            <person name="Biondi T.C."/>
            <person name="Hanschen E.R."/>
            <person name="Kwon T."/>
            <person name="Eng W."/>
            <person name="Kruse C.P.S."/>
            <person name="Koehler S.I."/>
            <person name="Kunde Y."/>
            <person name="Gleasner C.D."/>
            <person name="You Mak K.T."/>
            <person name="Polle J."/>
            <person name="Hovde B.T."/>
            <person name="Starkenburg S.R."/>
        </authorList>
    </citation>
    <scope>NUCLEOTIDE SEQUENCE [LARGE SCALE GENOMIC DNA]</scope>
    <source>
        <strain evidence="1 2">DOE0152z</strain>
    </source>
</reference>
<keyword evidence="2" id="KW-1185">Reference proteome</keyword>
<organism evidence="1 2">
    <name type="scientific">Tetradesmus obliquus</name>
    <name type="common">Green alga</name>
    <name type="synonym">Acutodesmus obliquus</name>
    <dbReference type="NCBI Taxonomy" id="3088"/>
    <lineage>
        <taxon>Eukaryota</taxon>
        <taxon>Viridiplantae</taxon>
        <taxon>Chlorophyta</taxon>
        <taxon>core chlorophytes</taxon>
        <taxon>Chlorophyceae</taxon>
        <taxon>CS clade</taxon>
        <taxon>Sphaeropleales</taxon>
        <taxon>Scenedesmaceae</taxon>
        <taxon>Tetradesmus</taxon>
    </lineage>
</organism>
<dbReference type="EMBL" id="CP126222">
    <property type="protein sequence ID" value="WIA23122.1"/>
    <property type="molecule type" value="Genomic_DNA"/>
</dbReference>
<accession>A0ABY8UNJ0</accession>